<evidence type="ECO:0000313" key="3">
    <source>
        <dbReference type="Proteomes" id="UP000799778"/>
    </source>
</evidence>
<feature type="compositionally biased region" description="Low complexity" evidence="1">
    <location>
        <begin position="42"/>
        <end position="55"/>
    </location>
</feature>
<feature type="region of interest" description="Disordered" evidence="1">
    <location>
        <begin position="1"/>
        <end position="223"/>
    </location>
</feature>
<dbReference type="OrthoDB" id="3351042at2759"/>
<organism evidence="2 3">
    <name type="scientific">Aaosphaeria arxii CBS 175.79</name>
    <dbReference type="NCBI Taxonomy" id="1450172"/>
    <lineage>
        <taxon>Eukaryota</taxon>
        <taxon>Fungi</taxon>
        <taxon>Dikarya</taxon>
        <taxon>Ascomycota</taxon>
        <taxon>Pezizomycotina</taxon>
        <taxon>Dothideomycetes</taxon>
        <taxon>Pleosporomycetidae</taxon>
        <taxon>Pleosporales</taxon>
        <taxon>Pleosporales incertae sedis</taxon>
        <taxon>Aaosphaeria</taxon>
    </lineage>
</organism>
<sequence>MSMAQQPQGPAGPYAVNSPPPPPPYSTVGPQQLPTPTPPPQQQQNAFAPQNQLQQSAFPPAQTQIPQTYQGQQSQFPQPQQQPQYVQSPQSIPSQPSVSPLSPPLQQNTQYPPNMTPQQQQQVEQMIQNLPPEKLKMLQQQAQQLMPQQQQYPQQQQQQQQQQPGMIQQSPMQPNVQQPFSPQQQQQQPLSYTTTAPTGLFKRKDSASSQSGPQDERKSGTVQRFLGDTLFGRVARASVQTATSAMKMPASLSPWGDNNPVTLPNVRYRDAVLFTTFAFVGTPLVEGVSDGVTGIFGAESFVSELVNSTAGALLVSTALKYSFFQIVEQAIDKGAIEHMLPEEEKMLETTNVKSLQVGIKHKLMGVDADLRFAGIYPTRDSQGCEKGWFCPYLFASARTPQIPRANDFAICQFFGPFLGGDYALSHHLLSSSANTLSLCDPNPTTDIGTNRMVILFTGISPYRANMWSTSRRPGCGTIVFHVFDGCPALVIPVTARAPICAWSPWTYAQMRVSQFATGPQPAGMGSYSAEWQHEQICEWLDTIISVQHVNPAVRDKYVAVLGRCVSLIINGALALERCQPLLGKMDPERAGIVMFRY</sequence>
<dbReference type="GeneID" id="54289374"/>
<evidence type="ECO:0000256" key="1">
    <source>
        <dbReference type="SAM" id="MobiDB-lite"/>
    </source>
</evidence>
<dbReference type="RefSeq" id="XP_033384373.1">
    <property type="nucleotide sequence ID" value="XM_033531977.1"/>
</dbReference>
<accession>A0A6A5XUW1</accession>
<dbReference type="AlphaFoldDB" id="A0A6A5XUW1"/>
<dbReference type="Proteomes" id="UP000799778">
    <property type="component" value="Unassembled WGS sequence"/>
</dbReference>
<keyword evidence="3" id="KW-1185">Reference proteome</keyword>
<feature type="compositionally biased region" description="Low complexity" evidence="1">
    <location>
        <begin position="139"/>
        <end position="189"/>
    </location>
</feature>
<name>A0A6A5XUW1_9PLEO</name>
<dbReference type="EMBL" id="ML978069">
    <property type="protein sequence ID" value="KAF2016034.1"/>
    <property type="molecule type" value="Genomic_DNA"/>
</dbReference>
<reference evidence="2" key="1">
    <citation type="journal article" date="2020" name="Stud. Mycol.">
        <title>101 Dothideomycetes genomes: a test case for predicting lifestyles and emergence of pathogens.</title>
        <authorList>
            <person name="Haridas S."/>
            <person name="Albert R."/>
            <person name="Binder M."/>
            <person name="Bloem J."/>
            <person name="Labutti K."/>
            <person name="Salamov A."/>
            <person name="Andreopoulos B."/>
            <person name="Baker S."/>
            <person name="Barry K."/>
            <person name="Bills G."/>
            <person name="Bluhm B."/>
            <person name="Cannon C."/>
            <person name="Castanera R."/>
            <person name="Culley D."/>
            <person name="Daum C."/>
            <person name="Ezra D."/>
            <person name="Gonzalez J."/>
            <person name="Henrissat B."/>
            <person name="Kuo A."/>
            <person name="Liang C."/>
            <person name="Lipzen A."/>
            <person name="Lutzoni F."/>
            <person name="Magnuson J."/>
            <person name="Mondo S."/>
            <person name="Nolan M."/>
            <person name="Ohm R."/>
            <person name="Pangilinan J."/>
            <person name="Park H.-J."/>
            <person name="Ramirez L."/>
            <person name="Alfaro M."/>
            <person name="Sun H."/>
            <person name="Tritt A."/>
            <person name="Yoshinaga Y."/>
            <person name="Zwiers L.-H."/>
            <person name="Turgeon B."/>
            <person name="Goodwin S."/>
            <person name="Spatafora J."/>
            <person name="Crous P."/>
            <person name="Grigoriev I."/>
        </authorList>
    </citation>
    <scope>NUCLEOTIDE SEQUENCE</scope>
    <source>
        <strain evidence="2">CBS 175.79</strain>
    </source>
</reference>
<feature type="compositionally biased region" description="Low complexity" evidence="1">
    <location>
        <begin position="62"/>
        <end position="129"/>
    </location>
</feature>
<protein>
    <submittedName>
        <fullName evidence="2">Uncharacterized protein</fullName>
    </submittedName>
</protein>
<proteinExistence type="predicted"/>
<gene>
    <name evidence="2" type="ORF">BU24DRAFT_462235</name>
</gene>
<evidence type="ECO:0000313" key="2">
    <source>
        <dbReference type="EMBL" id="KAF2016034.1"/>
    </source>
</evidence>